<dbReference type="PANTHER" id="PTHR47633">
    <property type="entry name" value="IMMUNOGLOBULIN"/>
    <property type="match status" value="1"/>
</dbReference>
<organism evidence="2 3">
    <name type="scientific">Mastacembelus armatus</name>
    <name type="common">zig-zag eel</name>
    <dbReference type="NCBI Taxonomy" id="205130"/>
    <lineage>
        <taxon>Eukaryota</taxon>
        <taxon>Metazoa</taxon>
        <taxon>Chordata</taxon>
        <taxon>Craniata</taxon>
        <taxon>Vertebrata</taxon>
        <taxon>Euteleostomi</taxon>
        <taxon>Actinopterygii</taxon>
        <taxon>Neopterygii</taxon>
        <taxon>Teleostei</taxon>
        <taxon>Neoteleostei</taxon>
        <taxon>Acanthomorphata</taxon>
        <taxon>Anabantaria</taxon>
        <taxon>Synbranchiformes</taxon>
        <taxon>Mastacembelidae</taxon>
        <taxon>Mastacembelus</taxon>
    </lineage>
</organism>
<dbReference type="SMART" id="SM00408">
    <property type="entry name" value="IGc2"/>
    <property type="match status" value="5"/>
</dbReference>
<evidence type="ECO:0000313" key="3">
    <source>
        <dbReference type="Proteomes" id="UP000261640"/>
    </source>
</evidence>
<name>A0A3Q3SIW3_9TELE</name>
<accession>A0A3Q3SIW3</accession>
<proteinExistence type="predicted"/>
<dbReference type="InterPro" id="IPR003599">
    <property type="entry name" value="Ig_sub"/>
</dbReference>
<sequence>GVIEPPTIQDRPEVVKVSCGDPVSLECRLTGTPQISVRWTKNGKELRSSMRHHLSFENNLSSLHIETSQLGDSGEYLFEATNSVGTVAFFSDSLALTLFILLPTEEVIPPTFIRKLTNIQAIMGSLVTMECKVAGSLPISIEWRKGTQNITQSSKYKLLQIENTMSLEFKLTDSADTGEYSCKVSNKAGSTMCSGVLTAKELLVSDIVFRSVFEGTPPFMVKWFKDDIELISGPSCTIKLEKYSSSVELCSVGMLQCGTYSCQVSNEAGAVKSAAELLVKEPPQFILKLPPTTFVKQPEAHRFECKATSSQSLNMCWYKNDQKITDGGNYKLMFVDSTAYLQLNASTFEDNGVYTCEAHNDAGSANCSTVLTVQESPSFIKTPSPVEGIKGKDASLHCEISGTPPFQVNWYKDKLPLKENRKYRMVSEGSSATLHIMKLEQEDAGLYECRVSNNVGSESCSTTVFLKEPPAFVKKLVDQSVIVGEQLTLTATVKGSEPLTVSWVQDKDHILRDGDNRRITFENNVITLIVPQADSATAGKYTCQLRNDAGVVESVSQVIVLGV</sequence>
<evidence type="ECO:0000313" key="2">
    <source>
        <dbReference type="Ensembl" id="ENSMAMP00000025405.2"/>
    </source>
</evidence>
<dbReference type="InterPro" id="IPR003598">
    <property type="entry name" value="Ig_sub2"/>
</dbReference>
<dbReference type="Proteomes" id="UP000261640">
    <property type="component" value="Unplaced"/>
</dbReference>
<dbReference type="STRING" id="205130.ENSMAMP00000025405"/>
<dbReference type="GeneTree" id="ENSGT01150000286978"/>
<feature type="domain" description="Ig-like" evidence="1">
    <location>
        <begin position="110"/>
        <end position="198"/>
    </location>
</feature>
<feature type="domain" description="Ig-like" evidence="1">
    <location>
        <begin position="283"/>
        <end position="372"/>
    </location>
</feature>
<dbReference type="InterPro" id="IPR013783">
    <property type="entry name" value="Ig-like_fold"/>
</dbReference>
<reference evidence="2" key="1">
    <citation type="submission" date="2025-08" db="UniProtKB">
        <authorList>
            <consortium name="Ensembl"/>
        </authorList>
    </citation>
    <scope>IDENTIFICATION</scope>
</reference>
<dbReference type="InterPro" id="IPR013098">
    <property type="entry name" value="Ig_I-set"/>
</dbReference>
<dbReference type="AlphaFoldDB" id="A0A3Q3SIW3"/>
<keyword evidence="3" id="KW-1185">Reference proteome</keyword>
<dbReference type="SMART" id="SM00409">
    <property type="entry name" value="IG"/>
    <property type="match status" value="6"/>
</dbReference>
<dbReference type="Ensembl" id="ENSMAMT00000026059.2">
    <property type="protein sequence ID" value="ENSMAMP00000025405.2"/>
    <property type="gene ID" value="ENSMAMG00000017041.2"/>
</dbReference>
<feature type="domain" description="Ig-like" evidence="1">
    <location>
        <begin position="6"/>
        <end position="97"/>
    </location>
</feature>
<reference evidence="2" key="2">
    <citation type="submission" date="2025-09" db="UniProtKB">
        <authorList>
            <consortium name="Ensembl"/>
        </authorList>
    </citation>
    <scope>IDENTIFICATION</scope>
</reference>
<dbReference type="Pfam" id="PF07679">
    <property type="entry name" value="I-set"/>
    <property type="match status" value="6"/>
</dbReference>
<dbReference type="Gene3D" id="2.60.40.10">
    <property type="entry name" value="Immunoglobulins"/>
    <property type="match status" value="6"/>
</dbReference>
<dbReference type="FunFam" id="2.60.40.10:FF:000022">
    <property type="entry name" value="Cardiac titin"/>
    <property type="match status" value="6"/>
</dbReference>
<feature type="domain" description="Ig-like" evidence="1">
    <location>
        <begin position="470"/>
        <end position="556"/>
    </location>
</feature>
<protein>
    <recommendedName>
        <fullName evidence="1">Ig-like domain-containing protein</fullName>
    </recommendedName>
</protein>
<feature type="domain" description="Ig-like" evidence="1">
    <location>
        <begin position="377"/>
        <end position="465"/>
    </location>
</feature>
<dbReference type="InterPro" id="IPR007110">
    <property type="entry name" value="Ig-like_dom"/>
</dbReference>
<evidence type="ECO:0000259" key="1">
    <source>
        <dbReference type="PROSITE" id="PS50835"/>
    </source>
</evidence>
<dbReference type="CDD" id="cd00096">
    <property type="entry name" value="Ig"/>
    <property type="match status" value="3"/>
</dbReference>
<dbReference type="PROSITE" id="PS50835">
    <property type="entry name" value="IG_LIKE"/>
    <property type="match status" value="5"/>
</dbReference>
<dbReference type="InterPro" id="IPR036179">
    <property type="entry name" value="Ig-like_dom_sf"/>
</dbReference>
<dbReference type="SUPFAM" id="SSF48726">
    <property type="entry name" value="Immunoglobulin"/>
    <property type="match status" value="6"/>
</dbReference>